<dbReference type="Proteomes" id="UP000019812">
    <property type="component" value="Unassembled WGS sequence"/>
</dbReference>
<keyword evidence="2" id="KW-0012">Acyltransferase</keyword>
<dbReference type="PANTHER" id="PTHR43877">
    <property type="entry name" value="AMINOALKYLPHOSPHONATE N-ACETYLTRANSFERASE-RELATED-RELATED"/>
    <property type="match status" value="1"/>
</dbReference>
<proteinExistence type="predicted"/>
<organism evidence="4 5">
    <name type="scientific">Candidatus Accumulibacter vicinus</name>
    <dbReference type="NCBI Taxonomy" id="2954382"/>
    <lineage>
        <taxon>Bacteria</taxon>
        <taxon>Pseudomonadati</taxon>
        <taxon>Pseudomonadota</taxon>
        <taxon>Betaproteobacteria</taxon>
        <taxon>Candidatus Accumulibacter</taxon>
    </lineage>
</organism>
<evidence type="ECO:0000256" key="1">
    <source>
        <dbReference type="ARBA" id="ARBA00022679"/>
    </source>
</evidence>
<dbReference type="InterPro" id="IPR016181">
    <property type="entry name" value="Acyl_CoA_acyltransferase"/>
</dbReference>
<dbReference type="InterPro" id="IPR000182">
    <property type="entry name" value="GNAT_dom"/>
</dbReference>
<comment type="caution">
    <text evidence="4">The sequence shown here is derived from an EMBL/GenBank/DDBJ whole genome shotgun (WGS) entry which is preliminary data.</text>
</comment>
<keyword evidence="1 4" id="KW-0808">Transferase</keyword>
<evidence type="ECO:0000313" key="4">
    <source>
        <dbReference type="EMBL" id="KFB70214.1"/>
    </source>
</evidence>
<evidence type="ECO:0000259" key="3">
    <source>
        <dbReference type="PROSITE" id="PS51186"/>
    </source>
</evidence>
<dbReference type="STRING" id="1457154.CAPSK01_000049"/>
<dbReference type="CDD" id="cd04301">
    <property type="entry name" value="NAT_SF"/>
    <property type="match status" value="1"/>
</dbReference>
<name>A0A084Y670_9PROT</name>
<dbReference type="Pfam" id="PF00583">
    <property type="entry name" value="Acetyltransf_1"/>
    <property type="match status" value="1"/>
</dbReference>
<dbReference type="Gene3D" id="3.40.630.30">
    <property type="match status" value="1"/>
</dbReference>
<evidence type="ECO:0000313" key="5">
    <source>
        <dbReference type="Proteomes" id="UP000019812"/>
    </source>
</evidence>
<dbReference type="EMBL" id="JDSS02000002">
    <property type="protein sequence ID" value="KFB70214.1"/>
    <property type="molecule type" value="Genomic_DNA"/>
</dbReference>
<reference evidence="4 5" key="1">
    <citation type="submission" date="2014-07" db="EMBL/GenBank/DDBJ databases">
        <title>Expanding our view of genomic diversity in Candidatus Accumulibacter clades.</title>
        <authorList>
            <person name="Skennerton C.T."/>
            <person name="Barr J.J."/>
            <person name="Slater F.R."/>
            <person name="Bond P.L."/>
            <person name="Tyson G.W."/>
        </authorList>
    </citation>
    <scope>NUCLEOTIDE SEQUENCE [LARGE SCALE GENOMIC DNA]</scope>
    <source>
        <strain evidence="5">SK-01</strain>
    </source>
</reference>
<dbReference type="SUPFAM" id="SSF55729">
    <property type="entry name" value="Acyl-CoA N-acyltransferases (Nat)"/>
    <property type="match status" value="1"/>
</dbReference>
<dbReference type="InterPro" id="IPR050832">
    <property type="entry name" value="Bact_Acetyltransf"/>
</dbReference>
<dbReference type="PROSITE" id="PS51186">
    <property type="entry name" value="GNAT"/>
    <property type="match status" value="1"/>
</dbReference>
<protein>
    <submittedName>
        <fullName evidence="4">Putative acetyltransferase</fullName>
    </submittedName>
</protein>
<dbReference type="RefSeq" id="WP_034920785.1">
    <property type="nucleotide sequence ID" value="NZ_JDSS02000002.1"/>
</dbReference>
<feature type="domain" description="N-acetyltransferase" evidence="3">
    <location>
        <begin position="1"/>
        <end position="157"/>
    </location>
</feature>
<dbReference type="AlphaFoldDB" id="A0A084Y670"/>
<sequence length="162" mass="17821">MHIRPATVNDSAILANLISESNKDVAALFGLNRENCPKHPSFCEAGWIESDIARGELYFIAELEAGPVGCVATEYPSPHIAYLNRLAVLPTHRRQGIGAALTEFVLQLARQHGVQSVSIGVIGEHVALQRWYQTFGFVAGELKQFEHLPFSVRYMAYVVSAA</sequence>
<gene>
    <name evidence="4" type="ORF">CAPSK01_000049</name>
</gene>
<evidence type="ECO:0000256" key="2">
    <source>
        <dbReference type="ARBA" id="ARBA00023315"/>
    </source>
</evidence>
<accession>A0A084Y670</accession>
<dbReference type="GO" id="GO:0016747">
    <property type="term" value="F:acyltransferase activity, transferring groups other than amino-acyl groups"/>
    <property type="evidence" value="ECO:0007669"/>
    <property type="project" value="InterPro"/>
</dbReference>